<feature type="compositionally biased region" description="Low complexity" evidence="6">
    <location>
        <begin position="314"/>
        <end position="331"/>
    </location>
</feature>
<feature type="compositionally biased region" description="Acidic residues" evidence="6">
    <location>
        <begin position="139"/>
        <end position="152"/>
    </location>
</feature>
<dbReference type="InterPro" id="IPR010200">
    <property type="entry name" value="HflC"/>
</dbReference>
<evidence type="ECO:0000256" key="4">
    <source>
        <dbReference type="ARBA" id="ARBA00022989"/>
    </source>
</evidence>
<comment type="similarity">
    <text evidence="2">Belongs to the band 7/mec-2 family. HflC subfamily.</text>
</comment>
<keyword evidence="4" id="KW-1133">Transmembrane helix</keyword>
<proteinExistence type="inferred from homology"/>
<dbReference type="PANTHER" id="PTHR42911:SF1">
    <property type="entry name" value="MODULATOR OF FTSH PROTEASE HFLC"/>
    <property type="match status" value="1"/>
</dbReference>
<dbReference type="Pfam" id="PF01145">
    <property type="entry name" value="Band_7"/>
    <property type="match status" value="1"/>
</dbReference>
<dbReference type="CDD" id="cd03405">
    <property type="entry name" value="SPFH_HflC"/>
    <property type="match status" value="1"/>
</dbReference>
<accession>A0A160VB91</accession>
<feature type="region of interest" description="Disordered" evidence="6">
    <location>
        <begin position="134"/>
        <end position="160"/>
    </location>
</feature>
<feature type="domain" description="Band 7" evidence="7">
    <location>
        <begin position="20"/>
        <end position="210"/>
    </location>
</feature>
<keyword evidence="5" id="KW-0472">Membrane</keyword>
<gene>
    <name evidence="8" type="ORF">MGWOODY_Clf1220</name>
</gene>
<evidence type="ECO:0000313" key="8">
    <source>
        <dbReference type="EMBL" id="CUV01810.1"/>
    </source>
</evidence>
<evidence type="ECO:0000259" key="7">
    <source>
        <dbReference type="SMART" id="SM00244"/>
    </source>
</evidence>
<dbReference type="NCBIfam" id="TIGR01932">
    <property type="entry name" value="hflC"/>
    <property type="match status" value="1"/>
</dbReference>
<reference evidence="8" key="1">
    <citation type="submission" date="2015-10" db="EMBL/GenBank/DDBJ databases">
        <authorList>
            <person name="Gilbert D.G."/>
        </authorList>
    </citation>
    <scope>NUCLEOTIDE SEQUENCE</scope>
</reference>
<dbReference type="Gene3D" id="3.30.479.30">
    <property type="entry name" value="Band 7 domain"/>
    <property type="match status" value="1"/>
</dbReference>
<name>A0A160VB91_9ZZZZ</name>
<dbReference type="InterPro" id="IPR001107">
    <property type="entry name" value="Band_7"/>
</dbReference>
<dbReference type="AlphaFoldDB" id="A0A160VB91"/>
<organism evidence="8">
    <name type="scientific">hydrothermal vent metagenome</name>
    <dbReference type="NCBI Taxonomy" id="652676"/>
    <lineage>
        <taxon>unclassified sequences</taxon>
        <taxon>metagenomes</taxon>
        <taxon>ecological metagenomes</taxon>
    </lineage>
</organism>
<evidence type="ECO:0000256" key="2">
    <source>
        <dbReference type="ARBA" id="ARBA00007862"/>
    </source>
</evidence>
<protein>
    <submittedName>
        <fullName evidence="8">HflC protein</fullName>
    </submittedName>
</protein>
<evidence type="ECO:0000256" key="6">
    <source>
        <dbReference type="SAM" id="MobiDB-lite"/>
    </source>
</evidence>
<dbReference type="GO" id="GO:0016020">
    <property type="term" value="C:membrane"/>
    <property type="evidence" value="ECO:0007669"/>
    <property type="project" value="UniProtKB-SubCell"/>
</dbReference>
<dbReference type="SUPFAM" id="SSF117892">
    <property type="entry name" value="Band 7/SPFH domain"/>
    <property type="match status" value="1"/>
</dbReference>
<dbReference type="EMBL" id="FAXA01000142">
    <property type="protein sequence ID" value="CUV01810.1"/>
    <property type="molecule type" value="Genomic_DNA"/>
</dbReference>
<comment type="subcellular location">
    <subcellularLocation>
        <location evidence="1">Membrane</location>
    </subcellularLocation>
</comment>
<keyword evidence="3" id="KW-0812">Transmembrane</keyword>
<sequence>MRNLVIAGVIVILALIVITQSLYVVQETEQVVVTRFGDVRSVRTSPGLYLKAPFVDTVISYDKRLLRIDAPPSQFLDRDINILEIDVYGRFRIIDPRAFLQTLTTEENARSILAQRINSSLRAEVAERSREQIIGGNVELDESGEPVTDDEGNSQVQPTNSRTELLQDVIAAVQVNLAQEEPSFGVNMIDIRIKRADFPQEVAGRIFERMRSDREKISRRLRAEGEEEARTRRAAADRDVEVILAAADRDANRLRGDGEAQAISILAESLNKDPEFFSFRRSLEAYEAFLNQQTTVILSSEADIFKFLQSPGEGSSDTAGSGAAGTDSLGLPITSAN</sequence>
<dbReference type="PIRSF" id="PIRSF005651">
    <property type="entry name" value="HflC"/>
    <property type="match status" value="1"/>
</dbReference>
<dbReference type="InterPro" id="IPR036013">
    <property type="entry name" value="Band_7/SPFH_dom_sf"/>
</dbReference>
<dbReference type="SMART" id="SM00244">
    <property type="entry name" value="PHB"/>
    <property type="match status" value="1"/>
</dbReference>
<evidence type="ECO:0000256" key="1">
    <source>
        <dbReference type="ARBA" id="ARBA00004370"/>
    </source>
</evidence>
<evidence type="ECO:0000256" key="3">
    <source>
        <dbReference type="ARBA" id="ARBA00022692"/>
    </source>
</evidence>
<evidence type="ECO:0000256" key="5">
    <source>
        <dbReference type="ARBA" id="ARBA00023136"/>
    </source>
</evidence>
<feature type="region of interest" description="Disordered" evidence="6">
    <location>
        <begin position="310"/>
        <end position="337"/>
    </location>
</feature>
<dbReference type="PANTHER" id="PTHR42911">
    <property type="entry name" value="MODULATOR OF FTSH PROTEASE HFLC"/>
    <property type="match status" value="1"/>
</dbReference>